<dbReference type="STRING" id="8469.M7BQX4"/>
<dbReference type="InterPro" id="IPR046753">
    <property type="entry name" value="TOIP1/2_C"/>
</dbReference>
<dbReference type="Pfam" id="PF05609">
    <property type="entry name" value="LAP1_C"/>
    <property type="match status" value="1"/>
</dbReference>
<reference evidence="12" key="1">
    <citation type="journal article" date="2013" name="Nat. Genet.">
        <title>The draft genomes of soft-shell turtle and green sea turtle yield insights into the development and evolution of the turtle-specific body plan.</title>
        <authorList>
            <person name="Wang Z."/>
            <person name="Pascual-Anaya J."/>
            <person name="Zadissa A."/>
            <person name="Li W."/>
            <person name="Niimura Y."/>
            <person name="Huang Z."/>
            <person name="Li C."/>
            <person name="White S."/>
            <person name="Xiong Z."/>
            <person name="Fang D."/>
            <person name="Wang B."/>
            <person name="Ming Y."/>
            <person name="Chen Y."/>
            <person name="Zheng Y."/>
            <person name="Kuraku S."/>
            <person name="Pignatelli M."/>
            <person name="Herrero J."/>
            <person name="Beal K."/>
            <person name="Nozawa M."/>
            <person name="Li Q."/>
            <person name="Wang J."/>
            <person name="Zhang H."/>
            <person name="Yu L."/>
            <person name="Shigenobu S."/>
            <person name="Wang J."/>
            <person name="Liu J."/>
            <person name="Flicek P."/>
            <person name="Searle S."/>
            <person name="Wang J."/>
            <person name="Kuratani S."/>
            <person name="Yin Y."/>
            <person name="Aken B."/>
            <person name="Zhang G."/>
            <person name="Irie N."/>
        </authorList>
    </citation>
    <scope>NUCLEOTIDE SEQUENCE [LARGE SCALE GENOMIC DNA]</scope>
</reference>
<keyword evidence="12" id="KW-1185">Reference proteome</keyword>
<accession>M7BQX4</accession>
<evidence type="ECO:0000256" key="7">
    <source>
        <dbReference type="ARBA" id="ARBA00023180"/>
    </source>
</evidence>
<gene>
    <name evidence="11" type="ORF">UY3_08317</name>
</gene>
<dbReference type="GO" id="GO:0016020">
    <property type="term" value="C:membrane"/>
    <property type="evidence" value="ECO:0007669"/>
    <property type="project" value="TreeGrafter"/>
</dbReference>
<name>M7BQX4_CHEMY</name>
<evidence type="ECO:0000256" key="6">
    <source>
        <dbReference type="ARBA" id="ARBA00023136"/>
    </source>
</evidence>
<dbReference type="AlphaFoldDB" id="M7BQX4"/>
<evidence type="ECO:0000256" key="2">
    <source>
        <dbReference type="ARBA" id="ARBA00007860"/>
    </source>
</evidence>
<keyword evidence="5" id="KW-1133">Transmembrane helix</keyword>
<keyword evidence="6" id="KW-0472">Membrane</keyword>
<evidence type="ECO:0000259" key="10">
    <source>
        <dbReference type="Pfam" id="PF05609"/>
    </source>
</evidence>
<sequence length="283" mass="31165">MPLYSCLTLSFSLVPSPQPSLTGLASPAASVGVLVLVVCLSIYCNGYYTSQPDHVPKNPALEAFLSGFNQLKDRFPGQSSYLWVRGQKLLQRHLNASSHTEPAILIFTAAREGEETLKCLSNCIADAYSTSLRASTIQIDGAGKATLSSDKAKLEVDYELSTGFEEGKRAAVVHRFESLPAGSTLIFYKYCDHESAAFKDVALLLTVLLEEEKLEANMDLQQVEERVRDFLWAKFTNANTPSSYNHMDTDKLSGLWSRISHLVLPVHPVKAIENNGCSFQTKP</sequence>
<dbReference type="InterPro" id="IPR038599">
    <property type="entry name" value="LAP1C-like_C_sf"/>
</dbReference>
<keyword evidence="4" id="KW-0812">Transmembrane</keyword>
<dbReference type="GO" id="GO:0005635">
    <property type="term" value="C:nuclear envelope"/>
    <property type="evidence" value="ECO:0007669"/>
    <property type="project" value="UniProtKB-SubCell"/>
</dbReference>
<evidence type="ECO:0000256" key="5">
    <source>
        <dbReference type="ARBA" id="ARBA00022989"/>
    </source>
</evidence>
<evidence type="ECO:0000256" key="4">
    <source>
        <dbReference type="ARBA" id="ARBA00022692"/>
    </source>
</evidence>
<dbReference type="EMBL" id="KB532022">
    <property type="protein sequence ID" value="EMP34488.1"/>
    <property type="molecule type" value="Genomic_DNA"/>
</dbReference>
<dbReference type="PANTHER" id="PTHR18843:SF2">
    <property type="entry name" value="TORSIN-1A-INTERACTING PROTEIN 2"/>
    <property type="match status" value="1"/>
</dbReference>
<dbReference type="PANTHER" id="PTHR18843">
    <property type="entry name" value="TORSIN-1A-INTERACTING PROTEIN"/>
    <property type="match status" value="1"/>
</dbReference>
<keyword evidence="8" id="KW-0539">Nucleus</keyword>
<organism evidence="11 12">
    <name type="scientific">Chelonia mydas</name>
    <name type="common">Green sea-turtle</name>
    <name type="synonym">Chelonia agassizi</name>
    <dbReference type="NCBI Taxonomy" id="8469"/>
    <lineage>
        <taxon>Eukaryota</taxon>
        <taxon>Metazoa</taxon>
        <taxon>Chordata</taxon>
        <taxon>Craniata</taxon>
        <taxon>Vertebrata</taxon>
        <taxon>Euteleostomi</taxon>
        <taxon>Archelosauria</taxon>
        <taxon>Testudinata</taxon>
        <taxon>Testudines</taxon>
        <taxon>Cryptodira</taxon>
        <taxon>Durocryptodira</taxon>
        <taxon>Americhelydia</taxon>
        <taxon>Chelonioidea</taxon>
        <taxon>Cheloniidae</taxon>
        <taxon>Chelonia</taxon>
    </lineage>
</organism>
<dbReference type="InterPro" id="IPR008662">
    <property type="entry name" value="TOIP1/2"/>
</dbReference>
<evidence type="ECO:0000256" key="9">
    <source>
        <dbReference type="ARBA" id="ARBA00037847"/>
    </source>
</evidence>
<dbReference type="GO" id="GO:0001671">
    <property type="term" value="F:ATPase activator activity"/>
    <property type="evidence" value="ECO:0007669"/>
    <property type="project" value="InterPro"/>
</dbReference>
<protein>
    <submittedName>
        <fullName evidence="11">Torsin-1A-interacting protein 2</fullName>
    </submittedName>
</protein>
<evidence type="ECO:0000256" key="3">
    <source>
        <dbReference type="ARBA" id="ARBA00022553"/>
    </source>
</evidence>
<evidence type="ECO:0000256" key="1">
    <source>
        <dbReference type="ARBA" id="ARBA00004259"/>
    </source>
</evidence>
<feature type="domain" description="Torsin-1A-interacting protein 1/2 AAA+ activator" evidence="10">
    <location>
        <begin position="47"/>
        <end position="277"/>
    </location>
</feature>
<proteinExistence type="inferred from homology"/>
<evidence type="ECO:0000313" key="11">
    <source>
        <dbReference type="EMBL" id="EMP34488.1"/>
    </source>
</evidence>
<dbReference type="Proteomes" id="UP000031443">
    <property type="component" value="Unassembled WGS sequence"/>
</dbReference>
<dbReference type="eggNOG" id="ENOG502QUV7">
    <property type="taxonomic scope" value="Eukaryota"/>
</dbReference>
<comment type="similarity">
    <text evidence="2">Belongs to the TOR1AIP family.</text>
</comment>
<dbReference type="GO" id="GO:0061024">
    <property type="term" value="P:membrane organization"/>
    <property type="evidence" value="ECO:0007669"/>
    <property type="project" value="TreeGrafter"/>
</dbReference>
<evidence type="ECO:0000313" key="12">
    <source>
        <dbReference type="Proteomes" id="UP000031443"/>
    </source>
</evidence>
<comment type="subcellular location">
    <subcellularLocation>
        <location evidence="9">Endomembrane system</location>
        <topology evidence="9">Single-pass membrane protein</topology>
    </subcellularLocation>
    <subcellularLocation>
        <location evidence="1">Nucleus envelope</location>
    </subcellularLocation>
</comment>
<dbReference type="Gene3D" id="3.40.50.12190">
    <property type="match status" value="1"/>
</dbReference>
<keyword evidence="3" id="KW-0597">Phosphoprotein</keyword>
<evidence type="ECO:0000256" key="8">
    <source>
        <dbReference type="ARBA" id="ARBA00023242"/>
    </source>
</evidence>
<keyword evidence="7" id="KW-0325">Glycoprotein</keyword>